<dbReference type="PANTHER" id="PTHR45138">
    <property type="entry name" value="REGULATORY COMPONENTS OF SENSORY TRANSDUCTION SYSTEM"/>
    <property type="match status" value="1"/>
</dbReference>
<evidence type="ECO:0000313" key="7">
    <source>
        <dbReference type="Proteomes" id="UP000217944"/>
    </source>
</evidence>
<dbReference type="SUPFAM" id="SSF55073">
    <property type="entry name" value="Nucleotide cyclase"/>
    <property type="match status" value="1"/>
</dbReference>
<dbReference type="InterPro" id="IPR050469">
    <property type="entry name" value="Diguanylate_Cyclase"/>
</dbReference>
<dbReference type="OrthoDB" id="9778432at2"/>
<dbReference type="FunFam" id="3.30.70.270:FF:000001">
    <property type="entry name" value="Diguanylate cyclase domain protein"/>
    <property type="match status" value="1"/>
</dbReference>
<evidence type="ECO:0000256" key="3">
    <source>
        <dbReference type="PROSITE-ProRule" id="PRU00169"/>
    </source>
</evidence>
<protein>
    <recommendedName>
        <fullName evidence="1">diguanylate cyclase</fullName>
        <ecNumber evidence="1">2.7.7.65</ecNumber>
    </recommendedName>
</protein>
<feature type="domain" description="GGDEF" evidence="5">
    <location>
        <begin position="274"/>
        <end position="397"/>
    </location>
</feature>
<dbReference type="PROSITE" id="PS50887">
    <property type="entry name" value="GGDEF"/>
    <property type="match status" value="1"/>
</dbReference>
<proteinExistence type="predicted"/>
<dbReference type="SMART" id="SM00267">
    <property type="entry name" value="GGDEF"/>
    <property type="match status" value="1"/>
</dbReference>
<comment type="catalytic activity">
    <reaction evidence="2">
        <text>2 GTP = 3',3'-c-di-GMP + 2 diphosphate</text>
        <dbReference type="Rhea" id="RHEA:24898"/>
        <dbReference type="ChEBI" id="CHEBI:33019"/>
        <dbReference type="ChEBI" id="CHEBI:37565"/>
        <dbReference type="ChEBI" id="CHEBI:58805"/>
        <dbReference type="EC" id="2.7.7.65"/>
    </reaction>
</comment>
<sequence length="397" mass="46345">MKILILDDDVVYGKLVKNYLQKFLLFADIELVTSFKEAKKYNEYDLFIIDYMIPDCKHIEHIEYFLNLNKKVILITAYEKELIADDILNKVLDYVFKDNASLVYLRKLINRIYKNQFFNVMVVDDSAVGRKSIINNLGLLGFKNIIEARNGIEALSLLKKENFNIIITDLHMPKMNGFELVKEIRKEIPIEEIPILVLSSDSNNMTLIKTLKIGANDFILKSFKKEEFFIRLNNLLDIYDTFNLYKTKMYIDPLTGAYNRLYLEIIKSEITKWSKYTVIMLDIDHFKKVNDTYGHLKGDAVLKHFVGLVKSNIRKNDYLIRYGGEEFLIILPEADKKVAIKILQKIKVKSLTSDFNIKYTFSAGVADEKMDLIEKIKLADERLYKAKESGRDKFVLD</sequence>
<dbReference type="InterPro" id="IPR043128">
    <property type="entry name" value="Rev_trsase/Diguanyl_cyclase"/>
</dbReference>
<evidence type="ECO:0000256" key="1">
    <source>
        <dbReference type="ARBA" id="ARBA00012528"/>
    </source>
</evidence>
<dbReference type="Pfam" id="PF00990">
    <property type="entry name" value="GGDEF"/>
    <property type="match status" value="1"/>
</dbReference>
<evidence type="ECO:0000259" key="4">
    <source>
        <dbReference type="PROSITE" id="PS50110"/>
    </source>
</evidence>
<dbReference type="InterPro" id="IPR000160">
    <property type="entry name" value="GGDEF_dom"/>
</dbReference>
<dbReference type="Proteomes" id="UP000217944">
    <property type="component" value="Unassembled WGS sequence"/>
</dbReference>
<dbReference type="GO" id="GO:0043709">
    <property type="term" value="P:cell adhesion involved in single-species biofilm formation"/>
    <property type="evidence" value="ECO:0007669"/>
    <property type="project" value="TreeGrafter"/>
</dbReference>
<feature type="modified residue" description="4-aspartylphosphate" evidence="3">
    <location>
        <position position="169"/>
    </location>
</feature>
<dbReference type="EC" id="2.7.7.65" evidence="1"/>
<keyword evidence="7" id="KW-1185">Reference proteome</keyword>
<dbReference type="Gene3D" id="3.30.70.270">
    <property type="match status" value="1"/>
</dbReference>
<dbReference type="AlphaFoldDB" id="A0A292YD48"/>
<dbReference type="NCBIfam" id="TIGR00254">
    <property type="entry name" value="GGDEF"/>
    <property type="match status" value="1"/>
</dbReference>
<dbReference type="Gene3D" id="3.40.50.2300">
    <property type="match status" value="2"/>
</dbReference>
<organism evidence="6 7">
    <name type="scientific">Lebetimonas natsushimae</name>
    <dbReference type="NCBI Taxonomy" id="1936991"/>
    <lineage>
        <taxon>Bacteria</taxon>
        <taxon>Pseudomonadati</taxon>
        <taxon>Campylobacterota</taxon>
        <taxon>Epsilonproteobacteria</taxon>
        <taxon>Nautiliales</taxon>
        <taxon>Nautiliaceae</taxon>
        <taxon>Lebetimonas</taxon>
    </lineage>
</organism>
<dbReference type="PANTHER" id="PTHR45138:SF9">
    <property type="entry name" value="DIGUANYLATE CYCLASE DGCM-RELATED"/>
    <property type="match status" value="1"/>
</dbReference>
<dbReference type="InterPro" id="IPR029787">
    <property type="entry name" value="Nucleotide_cyclase"/>
</dbReference>
<accession>A0A292YD48</accession>
<keyword evidence="3" id="KW-0597">Phosphoprotein</keyword>
<dbReference type="SMART" id="SM00448">
    <property type="entry name" value="REC"/>
    <property type="match status" value="2"/>
</dbReference>
<feature type="domain" description="Response regulatory" evidence="4">
    <location>
        <begin position="2"/>
        <end position="112"/>
    </location>
</feature>
<gene>
    <name evidence="6" type="ORF">LNAT_P0530</name>
</gene>
<dbReference type="GO" id="GO:0005886">
    <property type="term" value="C:plasma membrane"/>
    <property type="evidence" value="ECO:0007669"/>
    <property type="project" value="TreeGrafter"/>
</dbReference>
<evidence type="ECO:0000313" key="6">
    <source>
        <dbReference type="EMBL" id="GAX87235.1"/>
    </source>
</evidence>
<dbReference type="GO" id="GO:1902201">
    <property type="term" value="P:negative regulation of bacterial-type flagellum-dependent cell motility"/>
    <property type="evidence" value="ECO:0007669"/>
    <property type="project" value="TreeGrafter"/>
</dbReference>
<evidence type="ECO:0000259" key="5">
    <source>
        <dbReference type="PROSITE" id="PS50887"/>
    </source>
</evidence>
<name>A0A292YD48_9BACT</name>
<feature type="domain" description="Response regulatory" evidence="4">
    <location>
        <begin position="119"/>
        <end position="236"/>
    </location>
</feature>
<evidence type="ECO:0000256" key="2">
    <source>
        <dbReference type="ARBA" id="ARBA00034247"/>
    </source>
</evidence>
<dbReference type="CDD" id="cd01949">
    <property type="entry name" value="GGDEF"/>
    <property type="match status" value="1"/>
</dbReference>
<feature type="modified residue" description="4-aspartylphosphate" evidence="3">
    <location>
        <position position="50"/>
    </location>
</feature>
<dbReference type="InterPro" id="IPR001789">
    <property type="entry name" value="Sig_transdc_resp-reg_receiver"/>
</dbReference>
<dbReference type="Pfam" id="PF00072">
    <property type="entry name" value="Response_reg"/>
    <property type="match status" value="1"/>
</dbReference>
<comment type="caution">
    <text evidence="6">The sequence shown here is derived from an EMBL/GenBank/DDBJ whole genome shotgun (WGS) entry which is preliminary data.</text>
</comment>
<dbReference type="GO" id="GO:0052621">
    <property type="term" value="F:diguanylate cyclase activity"/>
    <property type="evidence" value="ECO:0007669"/>
    <property type="project" value="UniProtKB-EC"/>
</dbReference>
<reference evidence="6 7" key="1">
    <citation type="journal article" date="2017" name="Syst. Appl. Microbiol.">
        <title>Lebetimonas natsushimae sp. nov., a novel strictly anaerobic, moderately thermophilic chemoautotroph isolated from a deep-sea hydrothermal vent polychaete nest in the Mid-Okinawa Trough.</title>
        <authorList>
            <person name="Nagata R."/>
            <person name="Takaki Y."/>
            <person name="Tame A."/>
            <person name="Nunoura T."/>
            <person name="Muto H."/>
            <person name="Mino S."/>
            <person name="Sawayama S."/>
            <person name="Takai K."/>
            <person name="Nakagawa S."/>
        </authorList>
    </citation>
    <scope>NUCLEOTIDE SEQUENCE [LARGE SCALE GENOMIC DNA]</scope>
    <source>
        <strain evidence="6 7">HS1857</strain>
    </source>
</reference>
<dbReference type="SUPFAM" id="SSF52172">
    <property type="entry name" value="CheY-like"/>
    <property type="match status" value="2"/>
</dbReference>
<dbReference type="InterPro" id="IPR011006">
    <property type="entry name" value="CheY-like_superfamily"/>
</dbReference>
<dbReference type="EMBL" id="BDME01000001">
    <property type="protein sequence ID" value="GAX87235.1"/>
    <property type="molecule type" value="Genomic_DNA"/>
</dbReference>
<dbReference type="RefSeq" id="WP_096258383.1">
    <property type="nucleotide sequence ID" value="NZ_BDME01000001.1"/>
</dbReference>
<dbReference type="GO" id="GO:0000160">
    <property type="term" value="P:phosphorelay signal transduction system"/>
    <property type="evidence" value="ECO:0007669"/>
    <property type="project" value="InterPro"/>
</dbReference>
<dbReference type="PROSITE" id="PS50110">
    <property type="entry name" value="RESPONSE_REGULATORY"/>
    <property type="match status" value="2"/>
</dbReference>